<reference evidence="2 3" key="1">
    <citation type="submission" date="2019-03" db="EMBL/GenBank/DDBJ databases">
        <title>First draft genome of Liparis tanakae, snailfish: a comprehensive survey of snailfish specific genes.</title>
        <authorList>
            <person name="Kim W."/>
            <person name="Song I."/>
            <person name="Jeong J.-H."/>
            <person name="Kim D."/>
            <person name="Kim S."/>
            <person name="Ryu S."/>
            <person name="Song J.Y."/>
            <person name="Lee S.K."/>
        </authorList>
    </citation>
    <scope>NUCLEOTIDE SEQUENCE [LARGE SCALE GENOMIC DNA]</scope>
    <source>
        <tissue evidence="2">Muscle</tissue>
    </source>
</reference>
<sequence>MLVTDGEAQVERRRGDRQGGRLKGTRASRQSNNNTASSRGHAPQRLPQRPSESPVRVEQEAGGREVECGAGHLAVVPAVGPMSPERRRSCSAAALFNGGGDPGASRS</sequence>
<dbReference type="AlphaFoldDB" id="A0A4Z2EWK9"/>
<evidence type="ECO:0000256" key="1">
    <source>
        <dbReference type="SAM" id="MobiDB-lite"/>
    </source>
</evidence>
<feature type="compositionally biased region" description="Basic and acidic residues" evidence="1">
    <location>
        <begin position="55"/>
        <end position="65"/>
    </location>
</feature>
<feature type="compositionally biased region" description="Basic and acidic residues" evidence="1">
    <location>
        <begin position="9"/>
        <end position="19"/>
    </location>
</feature>
<evidence type="ECO:0000313" key="3">
    <source>
        <dbReference type="Proteomes" id="UP000314294"/>
    </source>
</evidence>
<comment type="caution">
    <text evidence="2">The sequence shown here is derived from an EMBL/GenBank/DDBJ whole genome shotgun (WGS) entry which is preliminary data.</text>
</comment>
<dbReference type="EMBL" id="SRLO01002578">
    <property type="protein sequence ID" value="TNN32632.1"/>
    <property type="molecule type" value="Genomic_DNA"/>
</dbReference>
<protein>
    <submittedName>
        <fullName evidence="2">Uncharacterized protein</fullName>
    </submittedName>
</protein>
<proteinExistence type="predicted"/>
<name>A0A4Z2EWK9_9TELE</name>
<organism evidence="2 3">
    <name type="scientific">Liparis tanakae</name>
    <name type="common">Tanaka's snailfish</name>
    <dbReference type="NCBI Taxonomy" id="230148"/>
    <lineage>
        <taxon>Eukaryota</taxon>
        <taxon>Metazoa</taxon>
        <taxon>Chordata</taxon>
        <taxon>Craniata</taxon>
        <taxon>Vertebrata</taxon>
        <taxon>Euteleostomi</taxon>
        <taxon>Actinopterygii</taxon>
        <taxon>Neopterygii</taxon>
        <taxon>Teleostei</taxon>
        <taxon>Neoteleostei</taxon>
        <taxon>Acanthomorphata</taxon>
        <taxon>Eupercaria</taxon>
        <taxon>Perciformes</taxon>
        <taxon>Cottioidei</taxon>
        <taxon>Cottales</taxon>
        <taxon>Liparidae</taxon>
        <taxon>Liparis</taxon>
    </lineage>
</organism>
<feature type="compositionally biased region" description="Polar residues" evidence="1">
    <location>
        <begin position="27"/>
        <end position="38"/>
    </location>
</feature>
<gene>
    <name evidence="2" type="ORF">EYF80_057207</name>
</gene>
<accession>A0A4Z2EWK9</accession>
<dbReference type="Proteomes" id="UP000314294">
    <property type="component" value="Unassembled WGS sequence"/>
</dbReference>
<feature type="region of interest" description="Disordered" evidence="1">
    <location>
        <begin position="1"/>
        <end position="65"/>
    </location>
</feature>
<keyword evidence="3" id="KW-1185">Reference proteome</keyword>
<evidence type="ECO:0000313" key="2">
    <source>
        <dbReference type="EMBL" id="TNN32632.1"/>
    </source>
</evidence>